<dbReference type="OrthoDB" id="9518664at2759"/>
<dbReference type="InterPro" id="IPR036186">
    <property type="entry name" value="Serpin_sf"/>
</dbReference>
<dbReference type="Gene3D" id="2.30.39.10">
    <property type="entry name" value="Alpha-1-antitrypsin, domain 1"/>
    <property type="match status" value="1"/>
</dbReference>
<dbReference type="Gene3D" id="3.30.497.10">
    <property type="entry name" value="Antithrombin, subunit I, domain 2"/>
    <property type="match status" value="2"/>
</dbReference>
<evidence type="ECO:0000313" key="6">
    <source>
        <dbReference type="Proteomes" id="UP000252519"/>
    </source>
</evidence>
<feature type="transmembrane region" description="Helical" evidence="3">
    <location>
        <begin position="367"/>
        <end position="389"/>
    </location>
</feature>
<proteinExistence type="inferred from homology"/>
<dbReference type="SUPFAM" id="SSF56574">
    <property type="entry name" value="Serpins"/>
    <property type="match status" value="2"/>
</dbReference>
<name>A0A368GBD3_ANCCA</name>
<organism evidence="5 6">
    <name type="scientific">Ancylostoma caninum</name>
    <name type="common">Dog hookworm</name>
    <dbReference type="NCBI Taxonomy" id="29170"/>
    <lineage>
        <taxon>Eukaryota</taxon>
        <taxon>Metazoa</taxon>
        <taxon>Ecdysozoa</taxon>
        <taxon>Nematoda</taxon>
        <taxon>Chromadorea</taxon>
        <taxon>Rhabditida</taxon>
        <taxon>Rhabditina</taxon>
        <taxon>Rhabditomorpha</taxon>
        <taxon>Strongyloidea</taxon>
        <taxon>Ancylostomatidae</taxon>
        <taxon>Ancylostomatinae</taxon>
        <taxon>Ancylostoma</taxon>
    </lineage>
</organism>
<dbReference type="SMART" id="SM00093">
    <property type="entry name" value="SERPIN"/>
    <property type="match status" value="1"/>
</dbReference>
<dbReference type="InterPro" id="IPR000215">
    <property type="entry name" value="Serpin_fam"/>
</dbReference>
<dbReference type="Pfam" id="PF00079">
    <property type="entry name" value="Serpin"/>
    <property type="match status" value="2"/>
</dbReference>
<keyword evidence="3" id="KW-0472">Membrane</keyword>
<protein>
    <submittedName>
        <fullName evidence="5">Serine proteinase inhibitor</fullName>
    </submittedName>
</protein>
<feature type="transmembrane region" description="Helical" evidence="3">
    <location>
        <begin position="409"/>
        <end position="426"/>
    </location>
</feature>
<keyword evidence="3" id="KW-1133">Transmembrane helix</keyword>
<dbReference type="EMBL" id="JOJR01000224">
    <property type="protein sequence ID" value="RCN41716.1"/>
    <property type="molecule type" value="Genomic_DNA"/>
</dbReference>
<comment type="similarity">
    <text evidence="1 2">Belongs to the serpin family.</text>
</comment>
<dbReference type="InterPro" id="IPR023795">
    <property type="entry name" value="Serpin_CS"/>
</dbReference>
<dbReference type="PANTHER" id="PTHR11461">
    <property type="entry name" value="SERINE PROTEASE INHIBITOR, SERPIN"/>
    <property type="match status" value="1"/>
</dbReference>
<evidence type="ECO:0000256" key="2">
    <source>
        <dbReference type="RuleBase" id="RU000411"/>
    </source>
</evidence>
<dbReference type="Proteomes" id="UP000252519">
    <property type="component" value="Unassembled WGS sequence"/>
</dbReference>
<dbReference type="PROSITE" id="PS00284">
    <property type="entry name" value="SERPIN"/>
    <property type="match status" value="1"/>
</dbReference>
<evidence type="ECO:0000313" key="5">
    <source>
        <dbReference type="EMBL" id="RCN41716.1"/>
    </source>
</evidence>
<dbReference type="InterPro" id="IPR042185">
    <property type="entry name" value="Serpin_sf_2"/>
</dbReference>
<sequence length="476" mass="52888">MPALASANSAFLNAETEFALNMLRQSPVSEQLVVSPISVIFALAMVQAGAKGKTKTQINKVISNGATDEATVEFYSNLAKDTLKATNGVQTRIANAFFLDKKYTIEKPYEDAITQKYSAKVEALDFGQAEKTAKKIDAFVSENTAGKIKNLITEETVRDAFSLIVNAVYFTAKWEYQFSKDSTSKKTFYSTENAKKEIEFLNEYDENRYYAEDADMQVLSLRYKDTSYAMNIILPKKRFGLDALRKKLNGAGIQKMLSQLKRTYVTISIPKMKIETDFKLKKALIAMGITEMFSDSADLTGIAKDPPLKVSDAAHKAIIEVDEESTTAAAATFFKPFNIRPGVRIPPKRFVADHPFMFVLTKNSNPLFMGHFATTVFFITFALFSMFLQAETDFGMKMLRQTSINETCVVSPVSVILALAAIQIGAKGQTKSQISRAISNGATDNEVTKYYSHLSEEIVHHKKGTATTIANGFFME</sequence>
<dbReference type="AlphaFoldDB" id="A0A368GBD3"/>
<dbReference type="STRING" id="29170.A0A368GBD3"/>
<dbReference type="InterPro" id="IPR042178">
    <property type="entry name" value="Serpin_sf_1"/>
</dbReference>
<evidence type="ECO:0000256" key="3">
    <source>
        <dbReference type="SAM" id="Phobius"/>
    </source>
</evidence>
<keyword evidence="6" id="KW-1185">Reference proteome</keyword>
<comment type="caution">
    <text evidence="5">The sequence shown here is derived from an EMBL/GenBank/DDBJ whole genome shotgun (WGS) entry which is preliminary data.</text>
</comment>
<reference evidence="5 6" key="1">
    <citation type="submission" date="2014-10" db="EMBL/GenBank/DDBJ databases">
        <title>Draft genome of the hookworm Ancylostoma caninum.</title>
        <authorList>
            <person name="Mitreva M."/>
        </authorList>
    </citation>
    <scope>NUCLEOTIDE SEQUENCE [LARGE SCALE GENOMIC DNA]</scope>
    <source>
        <strain evidence="5 6">Baltimore</strain>
    </source>
</reference>
<accession>A0A368GBD3</accession>
<dbReference type="PANTHER" id="PTHR11461:SF211">
    <property type="entry name" value="GH10112P-RELATED"/>
    <property type="match status" value="1"/>
</dbReference>
<dbReference type="CDD" id="cd19581">
    <property type="entry name" value="serpinL_nematode"/>
    <property type="match status" value="1"/>
</dbReference>
<evidence type="ECO:0000256" key="1">
    <source>
        <dbReference type="ARBA" id="ARBA00009500"/>
    </source>
</evidence>
<dbReference type="InterPro" id="IPR023796">
    <property type="entry name" value="Serpin_dom"/>
</dbReference>
<feature type="domain" description="Serpin" evidence="4">
    <location>
        <begin position="20"/>
        <end position="375"/>
    </location>
</feature>
<keyword evidence="3" id="KW-0812">Transmembrane</keyword>
<gene>
    <name evidence="5" type="ORF">ANCCAN_12321</name>
</gene>
<evidence type="ECO:0000259" key="4">
    <source>
        <dbReference type="SMART" id="SM00093"/>
    </source>
</evidence>
<dbReference type="GO" id="GO:0004867">
    <property type="term" value="F:serine-type endopeptidase inhibitor activity"/>
    <property type="evidence" value="ECO:0007669"/>
    <property type="project" value="InterPro"/>
</dbReference>
<dbReference type="GO" id="GO:0005615">
    <property type="term" value="C:extracellular space"/>
    <property type="evidence" value="ECO:0007669"/>
    <property type="project" value="InterPro"/>
</dbReference>